<evidence type="ECO:0000313" key="2">
    <source>
        <dbReference type="EMBL" id="MFD0837396.1"/>
    </source>
</evidence>
<feature type="transmembrane region" description="Helical" evidence="1">
    <location>
        <begin position="65"/>
        <end position="84"/>
    </location>
</feature>
<reference evidence="3" key="1">
    <citation type="journal article" date="2019" name="Int. J. Syst. Evol. Microbiol.">
        <title>The Global Catalogue of Microorganisms (GCM) 10K type strain sequencing project: providing services to taxonomists for standard genome sequencing and annotation.</title>
        <authorList>
            <consortium name="The Broad Institute Genomics Platform"/>
            <consortium name="The Broad Institute Genome Sequencing Center for Infectious Disease"/>
            <person name="Wu L."/>
            <person name="Ma J."/>
        </authorList>
    </citation>
    <scope>NUCLEOTIDE SEQUENCE [LARGE SCALE GENOMIC DNA]</scope>
    <source>
        <strain evidence="3">CCUG 60529</strain>
    </source>
</reference>
<feature type="transmembrane region" description="Helical" evidence="1">
    <location>
        <begin position="43"/>
        <end position="60"/>
    </location>
</feature>
<dbReference type="EMBL" id="JBHTIB010000037">
    <property type="protein sequence ID" value="MFD0837396.1"/>
    <property type="molecule type" value="Genomic_DNA"/>
</dbReference>
<dbReference type="Pfam" id="PF20181">
    <property type="entry name" value="DUF6544"/>
    <property type="match status" value="1"/>
</dbReference>
<proteinExistence type="predicted"/>
<feature type="transmembrane region" description="Helical" evidence="1">
    <location>
        <begin position="90"/>
        <end position="110"/>
    </location>
</feature>
<keyword evidence="3" id="KW-1185">Reference proteome</keyword>
<accession>A0ABW3BYL0</accession>
<dbReference type="RefSeq" id="WP_379944092.1">
    <property type="nucleotide sequence ID" value="NZ_JBHTIB010000037.1"/>
</dbReference>
<comment type="caution">
    <text evidence="2">The sequence shown here is derived from an EMBL/GenBank/DDBJ whole genome shotgun (WGS) entry which is preliminary data.</text>
</comment>
<keyword evidence="1" id="KW-0812">Transmembrane</keyword>
<sequence length="367" mass="42281">MRTIFLVIVLLHGLIHLLGFIKAFNFQEIKELTLPVSKLEGTFWIIGAILFLIYGILYFINNKQAWLIAIIAVIVSQILIFYFWKDARFGTIPNLIILIVALVGLGSYLLHSEFTSRVKDDFEKNNQLSTELLTETDIAHLPIVVQKYLHYTKSVGQPKVKNFRAEFTGGMRSAPNDEFMTLQSLQYNFYQKPSRYFYMTASKMGLPATGLHLYQTETATFEVKLLHWFKVVDSKGDKMNQAETVTLLNDMCVLAPATLIDRRITWETINDSSVKVLFKIGSISISAMLYFNEKGELVNFISNDRYHTDGKKYISYPWATPVEDYKMINGYLLPSRAQLIYQKPDGEFIYGELVYKSVKYNLSRIED</sequence>
<keyword evidence="1" id="KW-1133">Transmembrane helix</keyword>
<name>A0ABW3BYL0_9FLAO</name>
<keyword evidence="1" id="KW-0472">Membrane</keyword>
<gene>
    <name evidence="2" type="ORF">ACFQ0I_16575</name>
</gene>
<evidence type="ECO:0000256" key="1">
    <source>
        <dbReference type="SAM" id="Phobius"/>
    </source>
</evidence>
<organism evidence="2 3">
    <name type="scientific">Mariniflexile aquimaris</name>
    <dbReference type="NCBI Taxonomy" id="881009"/>
    <lineage>
        <taxon>Bacteria</taxon>
        <taxon>Pseudomonadati</taxon>
        <taxon>Bacteroidota</taxon>
        <taxon>Flavobacteriia</taxon>
        <taxon>Flavobacteriales</taxon>
        <taxon>Flavobacteriaceae</taxon>
        <taxon>Mariniflexile</taxon>
    </lineage>
</organism>
<dbReference type="InterPro" id="IPR046674">
    <property type="entry name" value="DUF6544"/>
</dbReference>
<protein>
    <submittedName>
        <fullName evidence="2">DUF6544 family protein</fullName>
    </submittedName>
</protein>
<dbReference type="Proteomes" id="UP001597011">
    <property type="component" value="Unassembled WGS sequence"/>
</dbReference>
<evidence type="ECO:0000313" key="3">
    <source>
        <dbReference type="Proteomes" id="UP001597011"/>
    </source>
</evidence>